<dbReference type="Pfam" id="PF03686">
    <property type="entry name" value="UPF0146"/>
    <property type="match status" value="1"/>
</dbReference>
<evidence type="ECO:0000256" key="2">
    <source>
        <dbReference type="HAMAP-Rule" id="MF_00341"/>
    </source>
</evidence>
<dbReference type="EMBL" id="CP002117">
    <property type="protein sequence ID" value="ADN37005.1"/>
    <property type="molecule type" value="Genomic_DNA"/>
</dbReference>
<dbReference type="Proteomes" id="UP000006565">
    <property type="component" value="Chromosome"/>
</dbReference>
<dbReference type="RefSeq" id="WP_013330182.1">
    <property type="nucleotide sequence ID" value="NC_014507.1"/>
</dbReference>
<keyword evidence="4" id="KW-1185">Reference proteome</keyword>
<dbReference type="HAMAP" id="MF_00341">
    <property type="entry name" value="UPF0146"/>
    <property type="match status" value="1"/>
</dbReference>
<protein>
    <recommendedName>
        <fullName evidence="2">UPF0146 protein Mpet_2257</fullName>
    </recommendedName>
</protein>
<reference evidence="3 4" key="1">
    <citation type="journal article" date="2010" name="Stand. Genomic Sci.">
        <title>Complete genome sequence of Methanoplanus petrolearius type strain (SEBR 4847).</title>
        <authorList>
            <person name="Brambilla E."/>
            <person name="Djao O.D."/>
            <person name="Daligault H."/>
            <person name="Lapidus A."/>
            <person name="Lucas S."/>
            <person name="Hammon N."/>
            <person name="Nolan M."/>
            <person name="Tice H."/>
            <person name="Cheng J.F."/>
            <person name="Han C."/>
            <person name="Tapia R."/>
            <person name="Goodwin L."/>
            <person name="Pitluck S."/>
            <person name="Liolios K."/>
            <person name="Ivanova N."/>
            <person name="Mavromatis K."/>
            <person name="Mikhailova N."/>
            <person name="Pati A."/>
            <person name="Chen A."/>
            <person name="Palaniappan K."/>
            <person name="Land M."/>
            <person name="Hauser L."/>
            <person name="Chang Y.J."/>
            <person name="Jeffries C.D."/>
            <person name="Rohde M."/>
            <person name="Spring S."/>
            <person name="Sikorski J."/>
            <person name="Goker M."/>
            <person name="Woyke T."/>
            <person name="Bristow J."/>
            <person name="Eisen J.A."/>
            <person name="Markowitz V."/>
            <person name="Hugenholtz P."/>
            <person name="Kyrpides N.C."/>
            <person name="Klenk H.P."/>
        </authorList>
    </citation>
    <scope>NUCLEOTIDE SEQUENCE [LARGE SCALE GENOMIC DNA]</scope>
    <source>
        <strain evidence="4">DSM 11571 / OCM 486 / SEBR 4847</strain>
    </source>
</reference>
<dbReference type="Gene3D" id="3.40.50.150">
    <property type="entry name" value="Vaccinia Virus protein VP39"/>
    <property type="match status" value="1"/>
</dbReference>
<name>E1RKR6_METP4</name>
<evidence type="ECO:0000313" key="4">
    <source>
        <dbReference type="Proteomes" id="UP000006565"/>
    </source>
</evidence>
<gene>
    <name evidence="3" type="ordered locus">Mpet_2257</name>
</gene>
<accession>E1RKR6</accession>
<dbReference type="STRING" id="679926.Mpet_2257"/>
<dbReference type="AlphaFoldDB" id="E1RKR6"/>
<dbReference type="InterPro" id="IPR005353">
    <property type="entry name" value="UPF0146"/>
</dbReference>
<comment type="similarity">
    <text evidence="1 2">Belongs to the UPF0146 family.</text>
</comment>
<dbReference type="GeneID" id="9744742"/>
<evidence type="ECO:0000256" key="1">
    <source>
        <dbReference type="ARBA" id="ARBA00006969"/>
    </source>
</evidence>
<proteinExistence type="inferred from homology"/>
<dbReference type="InterPro" id="IPR029063">
    <property type="entry name" value="SAM-dependent_MTases_sf"/>
</dbReference>
<dbReference type="OrthoDB" id="59816at2157"/>
<evidence type="ECO:0000313" key="3">
    <source>
        <dbReference type="EMBL" id="ADN37005.1"/>
    </source>
</evidence>
<sequence length="133" mass="14586">MVNYKSIEERIAEYLAGHYKSAVEVGIGRNTTTAGILAERGVDICATDIRECPGCPVIFTRDDITSPDLSIYSGRELIYSVRPGVEMVPDLIKTAKAAGADLIVYHLGNEIYENGGEIIDCGVILHRYYQKSS</sequence>
<dbReference type="HOGENOM" id="CLU_148458_0_0_2"/>
<dbReference type="eggNOG" id="arCOG04385">
    <property type="taxonomic scope" value="Archaea"/>
</dbReference>
<organism evidence="3 4">
    <name type="scientific">Methanolacinia petrolearia (strain DSM 11571 / OCM 486 / SEBR 4847)</name>
    <name type="common">Methanoplanus petrolearius</name>
    <dbReference type="NCBI Taxonomy" id="679926"/>
    <lineage>
        <taxon>Archaea</taxon>
        <taxon>Methanobacteriati</taxon>
        <taxon>Methanobacteriota</taxon>
        <taxon>Stenosarchaea group</taxon>
        <taxon>Methanomicrobia</taxon>
        <taxon>Methanomicrobiales</taxon>
        <taxon>Methanomicrobiaceae</taxon>
        <taxon>Methanolacinia</taxon>
    </lineage>
</organism>
<dbReference type="KEGG" id="mpi:Mpet_2257"/>